<feature type="compositionally biased region" description="Basic and acidic residues" evidence="1">
    <location>
        <begin position="202"/>
        <end position="226"/>
    </location>
</feature>
<evidence type="ECO:0000313" key="3">
    <source>
        <dbReference type="Proteomes" id="UP000186785"/>
    </source>
</evidence>
<name>A0A1Q5PQ38_9ACTO</name>
<dbReference type="AlphaFoldDB" id="A0A1Q5PQ38"/>
<dbReference type="EMBL" id="MQSV01000001">
    <property type="protein sequence ID" value="OKL49643.1"/>
    <property type="molecule type" value="Genomic_DNA"/>
</dbReference>
<gene>
    <name evidence="2" type="ORF">BSR29_01415</name>
</gene>
<feature type="region of interest" description="Disordered" evidence="1">
    <location>
        <begin position="329"/>
        <end position="358"/>
    </location>
</feature>
<comment type="caution">
    <text evidence="2">The sequence shown here is derived from an EMBL/GenBank/DDBJ whole genome shotgun (WGS) entry which is preliminary data.</text>
</comment>
<dbReference type="Proteomes" id="UP000186785">
    <property type="component" value="Unassembled WGS sequence"/>
</dbReference>
<evidence type="ECO:0000313" key="2">
    <source>
        <dbReference type="EMBL" id="OKL49643.1"/>
    </source>
</evidence>
<reference evidence="2 3" key="1">
    <citation type="submission" date="2016-11" db="EMBL/GenBank/DDBJ databases">
        <title>Actinomyces gypaetusis sp. nov. isolated from the vulture Gypaetus barbatus in Qinghai Tibet Plateau China.</title>
        <authorList>
            <person name="Meng X."/>
        </authorList>
    </citation>
    <scope>NUCLEOTIDE SEQUENCE [LARGE SCALE GENOMIC DNA]</scope>
    <source>
        <strain evidence="2 3">VUL4_2</strain>
    </source>
</reference>
<feature type="region of interest" description="Disordered" evidence="1">
    <location>
        <begin position="171"/>
        <end position="290"/>
    </location>
</feature>
<proteinExistence type="predicted"/>
<protein>
    <recommendedName>
        <fullName evidence="4">DUF4357 domain-containing protein</fullName>
    </recommendedName>
</protein>
<sequence>MNLQLLDDALDGARLVSMPQRTHRLAFFPAGSAKRWQGDPRFETAGVFVAFNRLSEKTPSRIARVAAAGTPKPGSDTGALSTALSNLKINSEDLLLISNSSHGFSSNELFALATLLVEKLEATGKYDQVLFPYSGIDHDIEFEKLSMNEVAEDAALMLGAMGLKFLQPFPKGPQRQHYPDSLPTSFGVDARFQPAAPQPPKPKAEKAQEYQPKRPESGRIDLERIDSQQPQANRQPAERPEVPRTVPASSAPEIPAPPKPQSNSVPERGLGQLPPIPAPKPVEPVRTKPDSYVPETGYVPPQAPRTLARPGIGSALKKASAEAARSAKFLEEADREQSPTPTFFRDEPRPATPPSASTAYSLPKLVEADPNIKLHFEMSELDVSAKVDLTEAGWIIRAGSQLSYKEPTTRNSKRLRGKFSDKITDHFYVTEDITLPGQLTPHTVAAFVAGSTSEGLNGLVSQVGKTLRAYFVDGYFYQNQTQPAPKTVQHRNEVYTRIGQQLEGSPYSNLLLLELPSNARYAAPLTFTMKLGDGITASLRYYEDCWVLERGSVLSPDISTSAPGFVKDLRTRLGLADANSRILTTDLIFSPRIHDIAIAGFVAGRSRTNQDDWHDARNVSYQTHIAAGRIKPYKEKD</sequence>
<keyword evidence="3" id="KW-1185">Reference proteome</keyword>
<dbReference type="STRING" id="1921764.BSR28_01065"/>
<evidence type="ECO:0008006" key="4">
    <source>
        <dbReference type="Google" id="ProtNLM"/>
    </source>
</evidence>
<evidence type="ECO:0000256" key="1">
    <source>
        <dbReference type="SAM" id="MobiDB-lite"/>
    </source>
</evidence>
<accession>A0A1Q5PQ38</accession>
<organism evidence="2 3">
    <name type="scientific">Boudabousia liubingyangii</name>
    <dbReference type="NCBI Taxonomy" id="1921764"/>
    <lineage>
        <taxon>Bacteria</taxon>
        <taxon>Bacillati</taxon>
        <taxon>Actinomycetota</taxon>
        <taxon>Actinomycetes</taxon>
        <taxon>Actinomycetales</taxon>
        <taxon>Actinomycetaceae</taxon>
        <taxon>Boudabousia</taxon>
    </lineage>
</organism>